<dbReference type="InterPro" id="IPR036010">
    <property type="entry name" value="2Fe-2S_ferredoxin-like_sf"/>
</dbReference>
<accession>A0A2A2WKU1</accession>
<dbReference type="Pfam" id="PF00111">
    <property type="entry name" value="Fer2"/>
    <property type="match status" value="1"/>
</dbReference>
<reference evidence="8" key="1">
    <citation type="submission" date="2017-09" db="EMBL/GenBank/DDBJ databases">
        <authorList>
            <person name="Zhang Y."/>
            <person name="Huang X."/>
            <person name="Liu J."/>
            <person name="Lu L."/>
            <person name="Peng K."/>
        </authorList>
    </citation>
    <scope>NUCLEOTIDE SEQUENCE [LARGE SCALE GENOMIC DNA]</scope>
    <source>
        <strain evidence="8">S-XJ-1</strain>
    </source>
</reference>
<evidence type="ECO:0000256" key="4">
    <source>
        <dbReference type="ARBA" id="ARBA00023014"/>
    </source>
</evidence>
<dbReference type="SUPFAM" id="SSF54292">
    <property type="entry name" value="2Fe-2S ferredoxin-like"/>
    <property type="match status" value="1"/>
</dbReference>
<dbReference type="RefSeq" id="WP_007628312.1">
    <property type="nucleotide sequence ID" value="NZ_NTGA01000043.1"/>
</dbReference>
<comment type="caution">
    <text evidence="7">The sequence shown here is derived from an EMBL/GenBank/DDBJ whole genome shotgun (WGS) entry which is preliminary data.</text>
</comment>
<dbReference type="Gene3D" id="3.10.20.30">
    <property type="match status" value="1"/>
</dbReference>
<protein>
    <submittedName>
        <fullName evidence="7">2Fe-2S ferredoxin</fullName>
    </submittedName>
</protein>
<evidence type="ECO:0000259" key="6">
    <source>
        <dbReference type="PROSITE" id="PS51085"/>
    </source>
</evidence>
<dbReference type="Proteomes" id="UP000218810">
    <property type="component" value="Unassembled WGS sequence"/>
</dbReference>
<evidence type="ECO:0000313" key="7">
    <source>
        <dbReference type="EMBL" id="PAY21791.1"/>
    </source>
</evidence>
<evidence type="ECO:0000256" key="3">
    <source>
        <dbReference type="ARBA" id="ARBA00023004"/>
    </source>
</evidence>
<dbReference type="GO" id="GO:0140647">
    <property type="term" value="P:P450-containing electron transport chain"/>
    <property type="evidence" value="ECO:0007669"/>
    <property type="project" value="InterPro"/>
</dbReference>
<dbReference type="InterPro" id="IPR012675">
    <property type="entry name" value="Beta-grasp_dom_sf"/>
</dbReference>
<gene>
    <name evidence="7" type="ORF">CEY15_16985</name>
</gene>
<keyword evidence="1" id="KW-0001">2Fe-2S</keyword>
<dbReference type="SMR" id="A0A2A2WKU1"/>
<evidence type="ECO:0000313" key="8">
    <source>
        <dbReference type="Proteomes" id="UP000218810"/>
    </source>
</evidence>
<dbReference type="AlphaFoldDB" id="A0A2A2WKU1"/>
<feature type="domain" description="2Fe-2S ferredoxin-type" evidence="6">
    <location>
        <begin position="2"/>
        <end position="105"/>
    </location>
</feature>
<organism evidence="7 8">
    <name type="scientific">Dietzia natronolimnaea</name>
    <dbReference type="NCBI Taxonomy" id="161920"/>
    <lineage>
        <taxon>Bacteria</taxon>
        <taxon>Bacillati</taxon>
        <taxon>Actinomycetota</taxon>
        <taxon>Actinomycetes</taxon>
        <taxon>Mycobacteriales</taxon>
        <taxon>Dietziaceae</taxon>
        <taxon>Dietzia</taxon>
    </lineage>
</organism>
<dbReference type="GO" id="GO:0009055">
    <property type="term" value="F:electron transfer activity"/>
    <property type="evidence" value="ECO:0007669"/>
    <property type="project" value="TreeGrafter"/>
</dbReference>
<dbReference type="GO" id="GO:0051537">
    <property type="term" value="F:2 iron, 2 sulfur cluster binding"/>
    <property type="evidence" value="ECO:0007669"/>
    <property type="project" value="UniProtKB-KW"/>
</dbReference>
<dbReference type="PROSITE" id="PS51085">
    <property type="entry name" value="2FE2S_FER_2"/>
    <property type="match status" value="1"/>
</dbReference>
<keyword evidence="4" id="KW-0411">Iron-sulfur</keyword>
<evidence type="ECO:0000256" key="2">
    <source>
        <dbReference type="ARBA" id="ARBA00022723"/>
    </source>
</evidence>
<dbReference type="OrthoDB" id="9799640at2"/>
<dbReference type="EMBL" id="NTGA01000043">
    <property type="protein sequence ID" value="PAY21791.1"/>
    <property type="molecule type" value="Genomic_DNA"/>
</dbReference>
<keyword evidence="2" id="KW-0479">Metal-binding</keyword>
<dbReference type="PANTHER" id="PTHR23426:SF67">
    <property type="entry name" value="2FE-2S FERREDOXIN-TYPE DOMAIN-CONTAINING PROTEIN"/>
    <property type="match status" value="1"/>
</dbReference>
<evidence type="ECO:0000256" key="1">
    <source>
        <dbReference type="ARBA" id="ARBA00022714"/>
    </source>
</evidence>
<evidence type="ECO:0000256" key="5">
    <source>
        <dbReference type="SAM" id="MobiDB-lite"/>
    </source>
</evidence>
<keyword evidence="8" id="KW-1185">Reference proteome</keyword>
<keyword evidence="3" id="KW-0408">Iron</keyword>
<name>A0A2A2WKU1_9ACTN</name>
<dbReference type="InterPro" id="IPR001055">
    <property type="entry name" value="Adrenodoxin-like"/>
</dbReference>
<proteinExistence type="predicted"/>
<sequence length="106" mass="11346">MTVVTFVSYDGEKHEAPIEEGCSLMQVATNNAIPGIDGDCGGEAACGTCHVIVDSAWAAKVGPSGPEEEEMLSMNPEREPTSRLSCQVQVSRSWDGLTVQLPEFQM</sequence>
<dbReference type="PRINTS" id="PR00355">
    <property type="entry name" value="ADRENODOXIN"/>
</dbReference>
<dbReference type="CDD" id="cd00207">
    <property type="entry name" value="fer2"/>
    <property type="match status" value="1"/>
</dbReference>
<feature type="region of interest" description="Disordered" evidence="5">
    <location>
        <begin position="62"/>
        <end position="86"/>
    </location>
</feature>
<dbReference type="InterPro" id="IPR001041">
    <property type="entry name" value="2Fe-2S_ferredoxin-type"/>
</dbReference>
<dbReference type="GeneID" id="97416220"/>
<dbReference type="GO" id="GO:0046872">
    <property type="term" value="F:metal ion binding"/>
    <property type="evidence" value="ECO:0007669"/>
    <property type="project" value="UniProtKB-KW"/>
</dbReference>
<dbReference type="PANTHER" id="PTHR23426">
    <property type="entry name" value="FERREDOXIN/ADRENODOXIN"/>
    <property type="match status" value="1"/>
</dbReference>